<name>A0A2P6R1D3_ROSCH</name>
<feature type="transmembrane region" description="Helical" evidence="6">
    <location>
        <begin position="422"/>
        <end position="441"/>
    </location>
</feature>
<feature type="transmembrane region" description="Helical" evidence="6">
    <location>
        <begin position="260"/>
        <end position="279"/>
    </location>
</feature>
<dbReference type="GO" id="GO:1990961">
    <property type="term" value="P:xenobiotic detoxification by transmembrane export across the plasma membrane"/>
    <property type="evidence" value="ECO:0007669"/>
    <property type="project" value="InterPro"/>
</dbReference>
<feature type="transmembrane region" description="Helical" evidence="6">
    <location>
        <begin position="43"/>
        <end position="66"/>
    </location>
</feature>
<comment type="caution">
    <text evidence="6">Lacks conserved residue(s) required for the propagation of feature annotation.</text>
</comment>
<dbReference type="Pfam" id="PF01554">
    <property type="entry name" value="MatE"/>
    <property type="match status" value="2"/>
</dbReference>
<feature type="transmembrane region" description="Helical" evidence="6">
    <location>
        <begin position="78"/>
        <end position="98"/>
    </location>
</feature>
<feature type="transmembrane region" description="Helical" evidence="6">
    <location>
        <begin position="220"/>
        <end position="239"/>
    </location>
</feature>
<evidence type="ECO:0000256" key="4">
    <source>
        <dbReference type="ARBA" id="ARBA00022989"/>
    </source>
</evidence>
<evidence type="ECO:0000256" key="2">
    <source>
        <dbReference type="ARBA" id="ARBA00010199"/>
    </source>
</evidence>
<dbReference type="GO" id="GO:0016020">
    <property type="term" value="C:membrane"/>
    <property type="evidence" value="ECO:0007669"/>
    <property type="project" value="UniProtKB-SubCell"/>
</dbReference>
<dbReference type="PANTHER" id="PTHR11206">
    <property type="entry name" value="MULTIDRUG RESISTANCE PROTEIN"/>
    <property type="match status" value="1"/>
</dbReference>
<organism evidence="8 9">
    <name type="scientific">Rosa chinensis</name>
    <name type="common">China rose</name>
    <dbReference type="NCBI Taxonomy" id="74649"/>
    <lineage>
        <taxon>Eukaryota</taxon>
        <taxon>Viridiplantae</taxon>
        <taxon>Streptophyta</taxon>
        <taxon>Embryophyta</taxon>
        <taxon>Tracheophyta</taxon>
        <taxon>Spermatophyta</taxon>
        <taxon>Magnoliopsida</taxon>
        <taxon>eudicotyledons</taxon>
        <taxon>Gunneridae</taxon>
        <taxon>Pentapetalae</taxon>
        <taxon>rosids</taxon>
        <taxon>fabids</taxon>
        <taxon>Rosales</taxon>
        <taxon>Rosaceae</taxon>
        <taxon>Rosoideae</taxon>
        <taxon>Rosoideae incertae sedis</taxon>
        <taxon>Rosa</taxon>
    </lineage>
</organism>
<comment type="similarity">
    <text evidence="2 6">Belongs to the multi antimicrobial extrusion (MATE) (TC 2.A.66.1) family.</text>
</comment>
<evidence type="ECO:0000313" key="8">
    <source>
        <dbReference type="EMBL" id="PRQ40243.1"/>
    </source>
</evidence>
<sequence>MEASLITLPNDTEDERKSRSDSSSTHHLTWVCFFEEVKRQCYIAGPMVAVILSQNLLRIVSMMMVGHLGELALSSSSIAISLTGVTGFSLFIGMASGLETLCGQAYGAKQYQKLGLQTYTAIFSINLVGLPLSLIWIYMEDLLILIGQDPSISREAGKFTIWLIPALFAYATLQALIRYFQTQSLIVPMLLSSCATLLFHIPLCWVLVFKSGLDNVGGALAISISYWLNVILLIFYMKFSSACAKTRVPISMEVFYGIKEFFSFAIPSAIMICLEWWSFEMLILLSGILQNPALETSVLSVCIRVSNELGAGNPEGARIATCAAMFLAITETAIVTTTLFACRNVFGYVFRNEQEVVDYVTTMAPLVCLSVLLDSLQAVLSGIARGCGWQHIGAYINLAAFYIFGIPIAALLAFWIQLGGRGLWIGIQVGAFVQTILLSFVTTCTNWDKQVFLINSQPV</sequence>
<reference evidence="8 9" key="1">
    <citation type="journal article" date="2018" name="Nat. Genet.">
        <title>The Rosa genome provides new insights in the design of modern roses.</title>
        <authorList>
            <person name="Bendahmane M."/>
        </authorList>
    </citation>
    <scope>NUCLEOTIDE SEQUENCE [LARGE SCALE GENOMIC DNA]</scope>
    <source>
        <strain evidence="9">cv. Old Blush</strain>
    </source>
</reference>
<dbReference type="EMBL" id="PDCK01000042">
    <property type="protein sequence ID" value="PRQ40243.1"/>
    <property type="molecule type" value="Genomic_DNA"/>
</dbReference>
<dbReference type="GO" id="GO:0015297">
    <property type="term" value="F:antiporter activity"/>
    <property type="evidence" value="ECO:0007669"/>
    <property type="project" value="InterPro"/>
</dbReference>
<dbReference type="Proteomes" id="UP000238479">
    <property type="component" value="Chromosome 4"/>
</dbReference>
<evidence type="ECO:0000256" key="5">
    <source>
        <dbReference type="ARBA" id="ARBA00023136"/>
    </source>
</evidence>
<feature type="transmembrane region" description="Helical" evidence="6">
    <location>
        <begin position="189"/>
        <end position="208"/>
    </location>
</feature>
<proteinExistence type="inferred from homology"/>
<comment type="caution">
    <text evidence="8">The sequence shown here is derived from an EMBL/GenBank/DDBJ whole genome shotgun (WGS) entry which is preliminary data.</text>
</comment>
<accession>A0A2P6R1D3</accession>
<keyword evidence="9" id="KW-1185">Reference proteome</keyword>
<dbReference type="OMA" id="RYTAWLI"/>
<evidence type="ECO:0000256" key="3">
    <source>
        <dbReference type="ARBA" id="ARBA00022692"/>
    </source>
</evidence>
<dbReference type="InterPro" id="IPR002528">
    <property type="entry name" value="MATE_fam"/>
</dbReference>
<keyword evidence="4 6" id="KW-1133">Transmembrane helix</keyword>
<evidence type="ECO:0000256" key="1">
    <source>
        <dbReference type="ARBA" id="ARBA00004141"/>
    </source>
</evidence>
<dbReference type="CDD" id="cd13132">
    <property type="entry name" value="MATE_eukaryotic"/>
    <property type="match status" value="1"/>
</dbReference>
<dbReference type="AlphaFoldDB" id="A0A2P6R1D3"/>
<dbReference type="Gramene" id="PRQ40243">
    <property type="protein sequence ID" value="PRQ40243"/>
    <property type="gene ID" value="RchiOBHm_Chr4g0433961"/>
</dbReference>
<comment type="subcellular location">
    <subcellularLocation>
        <location evidence="1">Membrane</location>
        <topology evidence="1">Multi-pass membrane protein</topology>
    </subcellularLocation>
</comment>
<feature type="transmembrane region" description="Helical" evidence="6">
    <location>
        <begin position="119"/>
        <end position="139"/>
    </location>
</feature>
<keyword evidence="3 6" id="KW-0812">Transmembrane</keyword>
<evidence type="ECO:0000313" key="9">
    <source>
        <dbReference type="Proteomes" id="UP000238479"/>
    </source>
</evidence>
<feature type="transmembrane region" description="Helical" evidence="6">
    <location>
        <begin position="392"/>
        <end position="416"/>
    </location>
</feature>
<gene>
    <name evidence="8" type="ORF">RchiOBHm_Chr4g0433961</name>
</gene>
<keyword evidence="5 6" id="KW-0472">Membrane</keyword>
<evidence type="ECO:0000256" key="7">
    <source>
        <dbReference type="SAM" id="MobiDB-lite"/>
    </source>
</evidence>
<feature type="region of interest" description="Disordered" evidence="7">
    <location>
        <begin position="1"/>
        <end position="22"/>
    </location>
</feature>
<protein>
    <recommendedName>
        <fullName evidence="6">Protein DETOXIFICATION</fullName>
    </recommendedName>
    <alternativeName>
        <fullName evidence="6">Multidrug and toxic compound extrusion protein</fullName>
    </alternativeName>
</protein>
<feature type="transmembrane region" description="Helical" evidence="6">
    <location>
        <begin position="159"/>
        <end position="177"/>
    </location>
</feature>
<evidence type="ECO:0000256" key="6">
    <source>
        <dbReference type="RuleBase" id="RU004914"/>
    </source>
</evidence>
<dbReference type="GO" id="GO:0042910">
    <property type="term" value="F:xenobiotic transmembrane transporter activity"/>
    <property type="evidence" value="ECO:0007669"/>
    <property type="project" value="InterPro"/>
</dbReference>
<dbReference type="InterPro" id="IPR045069">
    <property type="entry name" value="MATE_euk"/>
</dbReference>